<dbReference type="HOGENOM" id="CLU_1191822_0_0_1"/>
<name>L1IGX6_GUITC</name>
<evidence type="ECO:0000313" key="2">
    <source>
        <dbReference type="EnsemblProtists" id="EKX35488"/>
    </source>
</evidence>
<evidence type="ECO:0000313" key="1">
    <source>
        <dbReference type="EMBL" id="EKX35488.1"/>
    </source>
</evidence>
<dbReference type="EnsemblProtists" id="EKX35488">
    <property type="protein sequence ID" value="EKX35488"/>
    <property type="gene ID" value="GUITHDRAFT_118302"/>
</dbReference>
<evidence type="ECO:0000313" key="3">
    <source>
        <dbReference type="Proteomes" id="UP000011087"/>
    </source>
</evidence>
<reference evidence="1 3" key="1">
    <citation type="journal article" date="2012" name="Nature">
        <title>Algal genomes reveal evolutionary mosaicism and the fate of nucleomorphs.</title>
        <authorList>
            <consortium name="DOE Joint Genome Institute"/>
            <person name="Curtis B.A."/>
            <person name="Tanifuji G."/>
            <person name="Burki F."/>
            <person name="Gruber A."/>
            <person name="Irimia M."/>
            <person name="Maruyama S."/>
            <person name="Arias M.C."/>
            <person name="Ball S.G."/>
            <person name="Gile G.H."/>
            <person name="Hirakawa Y."/>
            <person name="Hopkins J.F."/>
            <person name="Kuo A."/>
            <person name="Rensing S.A."/>
            <person name="Schmutz J."/>
            <person name="Symeonidi A."/>
            <person name="Elias M."/>
            <person name="Eveleigh R.J."/>
            <person name="Herman E.K."/>
            <person name="Klute M.J."/>
            <person name="Nakayama T."/>
            <person name="Obornik M."/>
            <person name="Reyes-Prieto A."/>
            <person name="Armbrust E.V."/>
            <person name="Aves S.J."/>
            <person name="Beiko R.G."/>
            <person name="Coutinho P."/>
            <person name="Dacks J.B."/>
            <person name="Durnford D.G."/>
            <person name="Fast N.M."/>
            <person name="Green B.R."/>
            <person name="Grisdale C.J."/>
            <person name="Hempel F."/>
            <person name="Henrissat B."/>
            <person name="Hoppner M.P."/>
            <person name="Ishida K."/>
            <person name="Kim E."/>
            <person name="Koreny L."/>
            <person name="Kroth P.G."/>
            <person name="Liu Y."/>
            <person name="Malik S.B."/>
            <person name="Maier U.G."/>
            <person name="McRose D."/>
            <person name="Mock T."/>
            <person name="Neilson J.A."/>
            <person name="Onodera N.T."/>
            <person name="Poole A.M."/>
            <person name="Pritham E.J."/>
            <person name="Richards T.A."/>
            <person name="Rocap G."/>
            <person name="Roy S.W."/>
            <person name="Sarai C."/>
            <person name="Schaack S."/>
            <person name="Shirato S."/>
            <person name="Slamovits C.H."/>
            <person name="Spencer D.F."/>
            <person name="Suzuki S."/>
            <person name="Worden A.Z."/>
            <person name="Zauner S."/>
            <person name="Barry K."/>
            <person name="Bell C."/>
            <person name="Bharti A.K."/>
            <person name="Crow J.A."/>
            <person name="Grimwood J."/>
            <person name="Kramer R."/>
            <person name="Lindquist E."/>
            <person name="Lucas S."/>
            <person name="Salamov A."/>
            <person name="McFadden G.I."/>
            <person name="Lane C.E."/>
            <person name="Keeling P.J."/>
            <person name="Gray M.W."/>
            <person name="Grigoriev I.V."/>
            <person name="Archibald J.M."/>
        </authorList>
    </citation>
    <scope>NUCLEOTIDE SEQUENCE</scope>
    <source>
        <strain evidence="1 3">CCMP2712</strain>
    </source>
</reference>
<dbReference type="RefSeq" id="XP_005822468.1">
    <property type="nucleotide sequence ID" value="XM_005822411.1"/>
</dbReference>
<dbReference type="EMBL" id="JH993089">
    <property type="protein sequence ID" value="EKX35488.1"/>
    <property type="molecule type" value="Genomic_DNA"/>
</dbReference>
<dbReference type="GeneID" id="17292273"/>
<sequence>MRARSAGSKQGNARLVVLHPREGQVLCHASELELVASYEGSDVLKQGLMASLAADDQIVTQAFSGVLSYKIPEFPYGSELTLRLDLHDGVNVVARQEVAVHFRLQSENVTAVQECRRRRKKTALPATKTSVFLVPVGVDYGRWEDLEEKELPICFKVSNLLQSAFSHEEVETILLAVNGTHPTISHEEWISYYDLTVVSTTNSSAHLGKKFGPVTQLRLAFFASRQASMDVKS</sequence>
<reference evidence="3" key="2">
    <citation type="submission" date="2012-11" db="EMBL/GenBank/DDBJ databases">
        <authorList>
            <person name="Kuo A."/>
            <person name="Curtis B.A."/>
            <person name="Tanifuji G."/>
            <person name="Burki F."/>
            <person name="Gruber A."/>
            <person name="Irimia M."/>
            <person name="Maruyama S."/>
            <person name="Arias M.C."/>
            <person name="Ball S.G."/>
            <person name="Gile G.H."/>
            <person name="Hirakawa Y."/>
            <person name="Hopkins J.F."/>
            <person name="Rensing S.A."/>
            <person name="Schmutz J."/>
            <person name="Symeonidi A."/>
            <person name="Elias M."/>
            <person name="Eveleigh R.J."/>
            <person name="Herman E.K."/>
            <person name="Klute M.J."/>
            <person name="Nakayama T."/>
            <person name="Obornik M."/>
            <person name="Reyes-Prieto A."/>
            <person name="Armbrust E.V."/>
            <person name="Aves S.J."/>
            <person name="Beiko R.G."/>
            <person name="Coutinho P."/>
            <person name="Dacks J.B."/>
            <person name="Durnford D.G."/>
            <person name="Fast N.M."/>
            <person name="Green B.R."/>
            <person name="Grisdale C."/>
            <person name="Hempe F."/>
            <person name="Henrissat B."/>
            <person name="Hoppner M.P."/>
            <person name="Ishida K.-I."/>
            <person name="Kim E."/>
            <person name="Koreny L."/>
            <person name="Kroth P.G."/>
            <person name="Liu Y."/>
            <person name="Malik S.-B."/>
            <person name="Maier U.G."/>
            <person name="McRose D."/>
            <person name="Mock T."/>
            <person name="Neilson J.A."/>
            <person name="Onodera N.T."/>
            <person name="Poole A.M."/>
            <person name="Pritham E.J."/>
            <person name="Richards T.A."/>
            <person name="Rocap G."/>
            <person name="Roy S.W."/>
            <person name="Sarai C."/>
            <person name="Schaack S."/>
            <person name="Shirato S."/>
            <person name="Slamovits C.H."/>
            <person name="Spencer D.F."/>
            <person name="Suzuki S."/>
            <person name="Worden A.Z."/>
            <person name="Zauner S."/>
            <person name="Barry K."/>
            <person name="Bell C."/>
            <person name="Bharti A.K."/>
            <person name="Crow J.A."/>
            <person name="Grimwood J."/>
            <person name="Kramer R."/>
            <person name="Lindquist E."/>
            <person name="Lucas S."/>
            <person name="Salamov A."/>
            <person name="McFadden G.I."/>
            <person name="Lane C.E."/>
            <person name="Keeling P.J."/>
            <person name="Gray M.W."/>
            <person name="Grigoriev I.V."/>
            <person name="Archibald J.M."/>
        </authorList>
    </citation>
    <scope>NUCLEOTIDE SEQUENCE</scope>
    <source>
        <strain evidence="3">CCMP2712</strain>
    </source>
</reference>
<organism evidence="1">
    <name type="scientific">Guillardia theta (strain CCMP2712)</name>
    <name type="common">Cryptophyte</name>
    <dbReference type="NCBI Taxonomy" id="905079"/>
    <lineage>
        <taxon>Eukaryota</taxon>
        <taxon>Cryptophyceae</taxon>
        <taxon>Pyrenomonadales</taxon>
        <taxon>Geminigeraceae</taxon>
        <taxon>Guillardia</taxon>
    </lineage>
</organism>
<accession>L1IGX6</accession>
<dbReference type="KEGG" id="gtt:GUITHDRAFT_118302"/>
<reference evidence="2" key="3">
    <citation type="submission" date="2016-03" db="UniProtKB">
        <authorList>
            <consortium name="EnsemblProtists"/>
        </authorList>
    </citation>
    <scope>IDENTIFICATION</scope>
</reference>
<dbReference type="Proteomes" id="UP000011087">
    <property type="component" value="Unassembled WGS sequence"/>
</dbReference>
<proteinExistence type="predicted"/>
<dbReference type="PaxDb" id="55529-EKX35488"/>
<keyword evidence="3" id="KW-1185">Reference proteome</keyword>
<gene>
    <name evidence="1" type="ORF">GUITHDRAFT_118302</name>
</gene>
<dbReference type="AlphaFoldDB" id="L1IGX6"/>
<protein>
    <submittedName>
        <fullName evidence="1 2">Uncharacterized protein</fullName>
    </submittedName>
</protein>